<dbReference type="NCBIfam" id="NF010151">
    <property type="entry name" value="PRK13628.1"/>
    <property type="match status" value="1"/>
</dbReference>
<keyword evidence="5" id="KW-0769">Symport</keyword>
<keyword evidence="2" id="KW-0813">Transport</keyword>
<dbReference type="RefSeq" id="WP_066661517.1">
    <property type="nucleotide sequence ID" value="NZ_CP011402.1"/>
</dbReference>
<accession>A0A172RXD3</accession>
<dbReference type="EMBL" id="FOEC01000012">
    <property type="protein sequence ID" value="SEO93806.1"/>
    <property type="molecule type" value="Genomic_DNA"/>
</dbReference>
<evidence type="ECO:0000256" key="2">
    <source>
        <dbReference type="ARBA" id="ARBA00022448"/>
    </source>
</evidence>
<dbReference type="GO" id="GO:0015826">
    <property type="term" value="P:threonine transport"/>
    <property type="evidence" value="ECO:0007669"/>
    <property type="project" value="InterPro"/>
</dbReference>
<keyword evidence="4 9" id="KW-0812">Transmembrane</keyword>
<feature type="transmembrane region" description="Helical" evidence="9">
    <location>
        <begin position="211"/>
        <end position="235"/>
    </location>
</feature>
<keyword evidence="6" id="KW-0029">Amino-acid transport</keyword>
<keyword evidence="11" id="KW-1185">Reference proteome</keyword>
<keyword evidence="8 9" id="KW-0472">Membrane</keyword>
<dbReference type="Proteomes" id="UP000182975">
    <property type="component" value="Unassembled WGS sequence"/>
</dbReference>
<feature type="transmembrane region" description="Helical" evidence="9">
    <location>
        <begin position="180"/>
        <end position="205"/>
    </location>
</feature>
<evidence type="ECO:0000313" key="10">
    <source>
        <dbReference type="EMBL" id="SEO93806.1"/>
    </source>
</evidence>
<dbReference type="PANTHER" id="PTHR42865:SF8">
    <property type="entry name" value="SERINE_THREONINE TRANSPORTER SSTT"/>
    <property type="match status" value="1"/>
</dbReference>
<dbReference type="InterPro" id="IPR036458">
    <property type="entry name" value="Na:dicarbo_symporter_sf"/>
</dbReference>
<feature type="transmembrane region" description="Helical" evidence="9">
    <location>
        <begin position="281"/>
        <end position="305"/>
    </location>
</feature>
<evidence type="ECO:0000256" key="8">
    <source>
        <dbReference type="ARBA" id="ARBA00023136"/>
    </source>
</evidence>
<dbReference type="PRINTS" id="PR00173">
    <property type="entry name" value="EDTRNSPORT"/>
</dbReference>
<comment type="subcellular location">
    <subcellularLocation>
        <location evidence="1">Membrane</location>
        <topology evidence="1">Multi-pass membrane protein</topology>
    </subcellularLocation>
</comment>
<dbReference type="GO" id="GO:0032329">
    <property type="term" value="P:serine transport"/>
    <property type="evidence" value="ECO:0007669"/>
    <property type="project" value="InterPro"/>
</dbReference>
<feature type="transmembrane region" description="Helical" evidence="9">
    <location>
        <begin position="140"/>
        <end position="159"/>
    </location>
</feature>
<feature type="transmembrane region" description="Helical" evidence="9">
    <location>
        <begin position="77"/>
        <end position="98"/>
    </location>
</feature>
<dbReference type="GO" id="GO:0015293">
    <property type="term" value="F:symporter activity"/>
    <property type="evidence" value="ECO:0007669"/>
    <property type="project" value="UniProtKB-KW"/>
</dbReference>
<evidence type="ECO:0000256" key="4">
    <source>
        <dbReference type="ARBA" id="ARBA00022692"/>
    </source>
</evidence>
<dbReference type="KEGG" id="ddt:AAY81_03675"/>
<feature type="transmembrane region" description="Helical" evidence="9">
    <location>
        <begin position="343"/>
        <end position="372"/>
    </location>
</feature>
<dbReference type="FunFam" id="1.10.3860.10:FF:000003">
    <property type="entry name" value="Serine/threonine transporter sstT"/>
    <property type="match status" value="1"/>
</dbReference>
<dbReference type="Gene3D" id="1.10.3860.10">
    <property type="entry name" value="Sodium:dicarboxylate symporter"/>
    <property type="match status" value="1"/>
</dbReference>
<dbReference type="InterPro" id="IPR023025">
    <property type="entry name" value="Ser_Thr_transp_SstT"/>
</dbReference>
<dbReference type="OrthoDB" id="9766690at2"/>
<evidence type="ECO:0000256" key="1">
    <source>
        <dbReference type="ARBA" id="ARBA00004141"/>
    </source>
</evidence>
<evidence type="ECO:0000256" key="5">
    <source>
        <dbReference type="ARBA" id="ARBA00022847"/>
    </source>
</evidence>
<evidence type="ECO:0000256" key="6">
    <source>
        <dbReference type="ARBA" id="ARBA00022970"/>
    </source>
</evidence>
<evidence type="ECO:0000256" key="3">
    <source>
        <dbReference type="ARBA" id="ARBA00022475"/>
    </source>
</evidence>
<dbReference type="SUPFAM" id="SSF118215">
    <property type="entry name" value="Proton glutamate symport protein"/>
    <property type="match status" value="1"/>
</dbReference>
<name>A0A172RXD3_9ACTN</name>
<sequence>MKKIWDTWNSWSLILRIVCGLAVGTILALVIPNSEWIALLGTLFVSALKAIAPILVFFLIISALCNANRVGAMKRIVVLYLVSTFIAGVVAVLATYIFPLHVTLEGVEAATKTAPSGVGEVLSNLLVSVVSNPVGSLTEANYLGILCWAVLLGVALRAASDGTKNLFADIAEAVSRVVRIIISFAPFGVLGLVYDAVSTSGLSIFNEYRDLLLVLVGCMLFIAFVTNPLMVWVNIRKNPYPLVFRCLRDSAITAFFTRSSAANIPVNMELCRKLGLDPDNYSVSIPLGATINMAGACVTITVMAMAAAQTMGVQVDFLTAVILCVLAAVSACGASGVAGGSLLLIPVACSLLGIGGDIAMQMVGIGFIIGVVQDSCETALNSSSDALFTATAEYVQWNKDGKDYIPGKDAEGVSAAL</sequence>
<dbReference type="Pfam" id="PF00375">
    <property type="entry name" value="SDF"/>
    <property type="match status" value="1"/>
</dbReference>
<organism evidence="10 11">
    <name type="scientific">Denitrobacterium detoxificans</name>
    <dbReference type="NCBI Taxonomy" id="79604"/>
    <lineage>
        <taxon>Bacteria</taxon>
        <taxon>Bacillati</taxon>
        <taxon>Actinomycetota</taxon>
        <taxon>Coriobacteriia</taxon>
        <taxon>Eggerthellales</taxon>
        <taxon>Eggerthellaceae</taxon>
        <taxon>Denitrobacterium</taxon>
    </lineage>
</organism>
<dbReference type="InterPro" id="IPR001991">
    <property type="entry name" value="Na-dicarboxylate_symporter"/>
</dbReference>
<dbReference type="STRING" id="79604.AAY81_03675"/>
<evidence type="ECO:0000256" key="7">
    <source>
        <dbReference type="ARBA" id="ARBA00022989"/>
    </source>
</evidence>
<evidence type="ECO:0000313" key="11">
    <source>
        <dbReference type="Proteomes" id="UP000182975"/>
    </source>
</evidence>
<dbReference type="HAMAP" id="MF_01582">
    <property type="entry name" value="Ser_Thr_transp_SstT"/>
    <property type="match status" value="1"/>
</dbReference>
<feature type="transmembrane region" description="Helical" evidence="9">
    <location>
        <begin position="37"/>
        <end position="65"/>
    </location>
</feature>
<protein>
    <submittedName>
        <fullName evidence="10">Serine/threonine transporter</fullName>
    </submittedName>
</protein>
<keyword evidence="7 9" id="KW-1133">Transmembrane helix</keyword>
<dbReference type="PANTHER" id="PTHR42865">
    <property type="entry name" value="PROTON/GLUTAMATE-ASPARTATE SYMPORTER"/>
    <property type="match status" value="1"/>
</dbReference>
<gene>
    <name evidence="10" type="ORF">SAMN02910314_01679</name>
</gene>
<keyword evidence="3" id="KW-1003">Cell membrane</keyword>
<dbReference type="PATRIC" id="fig|79604.3.peg.748"/>
<dbReference type="GO" id="GO:0005886">
    <property type="term" value="C:plasma membrane"/>
    <property type="evidence" value="ECO:0007669"/>
    <property type="project" value="UniProtKB-SubCell"/>
</dbReference>
<reference evidence="11" key="1">
    <citation type="submission" date="2016-10" db="EMBL/GenBank/DDBJ databases">
        <authorList>
            <person name="Varghese N."/>
        </authorList>
    </citation>
    <scope>NUCLEOTIDE SEQUENCE [LARGE SCALE GENOMIC DNA]</scope>
    <source>
        <strain evidence="11">DSM 21843</strain>
    </source>
</reference>
<proteinExistence type="inferred from homology"/>
<evidence type="ECO:0000256" key="9">
    <source>
        <dbReference type="SAM" id="Phobius"/>
    </source>
</evidence>
<feature type="transmembrane region" description="Helical" evidence="9">
    <location>
        <begin position="12"/>
        <end position="31"/>
    </location>
</feature>
<feature type="transmembrane region" description="Helical" evidence="9">
    <location>
        <begin position="317"/>
        <end position="337"/>
    </location>
</feature>
<dbReference type="AlphaFoldDB" id="A0A172RXD3"/>